<evidence type="ECO:0000313" key="2">
    <source>
        <dbReference type="Proteomes" id="UP001457282"/>
    </source>
</evidence>
<proteinExistence type="predicted"/>
<dbReference type="SUPFAM" id="SSF117281">
    <property type="entry name" value="Kelch motif"/>
    <property type="match status" value="1"/>
</dbReference>
<comment type="caution">
    <text evidence="1">The sequence shown here is derived from an EMBL/GenBank/DDBJ whole genome shotgun (WGS) entry which is preliminary data.</text>
</comment>
<dbReference type="InterPro" id="IPR012871">
    <property type="entry name" value="DUF1668_ORYSA"/>
</dbReference>
<accession>A0AAW1WJ62</accession>
<dbReference type="AlphaFoldDB" id="A0AAW1WJ62"/>
<keyword evidence="2" id="KW-1185">Reference proteome</keyword>
<dbReference type="EMBL" id="JBEDUW010000006">
    <property type="protein sequence ID" value="KAK9923357.1"/>
    <property type="molecule type" value="Genomic_DNA"/>
</dbReference>
<dbReference type="InterPro" id="IPR015915">
    <property type="entry name" value="Kelch-typ_b-propeller"/>
</dbReference>
<sequence>MDKSIYLCFGEYGIESSVSYVIRSINLMRLFITQDRDFSLAKCTTISGELSQLAEYSGRYMAVEMGCGVLGSKIILGGGVIGGFQAKSRRVEPFPCRQLFQFETNPASPQGGSFVALKPEFVQGKAQPLLVFVNGKLYALGIPLFYFINPYCEVFDEATEKWCPLPDPPVLHKPDYAASPPENVSWAVAGTNILVSGHLSSSRYDTTNPSQGWRPLYKFPNERDDEGPFKTSPFFASRGFHFHGKTLVVDDGQQFVLFAYRGNCSEGISVYLMSYDFECIRAVHPRLQLPKLPSEFLHSASITYSFLHVEGKTVCLFLSRLVSETKKILVFPYVFDFIIGEASRGRLFLGTTVRPTHMLECDTKQLVESDANVEMLGAFYVIYQCEMLQRRRPFCCFSPHWCVLCKRNGENANHIFLQCEVASSLWKQFYREAGVTWESPTQISALFVQNLDGFGKGKKAKVLWGCGIFAILWVLWSERNRRIFEAYEGVGFEVLWDRVRFWVALWASVSETFKDYSFSSIQRDWRAAAV</sequence>
<reference evidence="1 2" key="1">
    <citation type="journal article" date="2023" name="G3 (Bethesda)">
        <title>A chromosome-length genome assembly and annotation of blackberry (Rubus argutus, cv. 'Hillquist').</title>
        <authorList>
            <person name="Bruna T."/>
            <person name="Aryal R."/>
            <person name="Dudchenko O."/>
            <person name="Sargent D.J."/>
            <person name="Mead D."/>
            <person name="Buti M."/>
            <person name="Cavallini A."/>
            <person name="Hytonen T."/>
            <person name="Andres J."/>
            <person name="Pham M."/>
            <person name="Weisz D."/>
            <person name="Mascagni F."/>
            <person name="Usai G."/>
            <person name="Natali L."/>
            <person name="Bassil N."/>
            <person name="Fernandez G.E."/>
            <person name="Lomsadze A."/>
            <person name="Armour M."/>
            <person name="Olukolu B."/>
            <person name="Poorten T."/>
            <person name="Britton C."/>
            <person name="Davik J."/>
            <person name="Ashrafi H."/>
            <person name="Aiden E.L."/>
            <person name="Borodovsky M."/>
            <person name="Worthington M."/>
        </authorList>
    </citation>
    <scope>NUCLEOTIDE SEQUENCE [LARGE SCALE GENOMIC DNA]</scope>
    <source>
        <strain evidence="1">PI 553951</strain>
    </source>
</reference>
<protein>
    <submittedName>
        <fullName evidence="1">Uncharacterized protein</fullName>
    </submittedName>
</protein>
<evidence type="ECO:0000313" key="1">
    <source>
        <dbReference type="EMBL" id="KAK9923357.1"/>
    </source>
</evidence>
<dbReference type="Proteomes" id="UP001457282">
    <property type="component" value="Unassembled WGS sequence"/>
</dbReference>
<name>A0AAW1WJ62_RUBAR</name>
<gene>
    <name evidence="1" type="ORF">M0R45_031780</name>
</gene>
<dbReference type="Pfam" id="PF07893">
    <property type="entry name" value="DUF1668"/>
    <property type="match status" value="1"/>
</dbReference>
<organism evidence="1 2">
    <name type="scientific">Rubus argutus</name>
    <name type="common">Southern blackberry</name>
    <dbReference type="NCBI Taxonomy" id="59490"/>
    <lineage>
        <taxon>Eukaryota</taxon>
        <taxon>Viridiplantae</taxon>
        <taxon>Streptophyta</taxon>
        <taxon>Embryophyta</taxon>
        <taxon>Tracheophyta</taxon>
        <taxon>Spermatophyta</taxon>
        <taxon>Magnoliopsida</taxon>
        <taxon>eudicotyledons</taxon>
        <taxon>Gunneridae</taxon>
        <taxon>Pentapetalae</taxon>
        <taxon>rosids</taxon>
        <taxon>fabids</taxon>
        <taxon>Rosales</taxon>
        <taxon>Rosaceae</taxon>
        <taxon>Rosoideae</taxon>
        <taxon>Rosoideae incertae sedis</taxon>
        <taxon>Rubus</taxon>
    </lineage>
</organism>